<gene>
    <name evidence="2" type="ORF">IEQ34_020302</name>
</gene>
<protein>
    <submittedName>
        <fullName evidence="2">Uncharacterized protein</fullName>
    </submittedName>
</protein>
<name>A0AAV7FKG9_DENCH</name>
<organism evidence="2 3">
    <name type="scientific">Dendrobium chrysotoxum</name>
    <name type="common">Orchid</name>
    <dbReference type="NCBI Taxonomy" id="161865"/>
    <lineage>
        <taxon>Eukaryota</taxon>
        <taxon>Viridiplantae</taxon>
        <taxon>Streptophyta</taxon>
        <taxon>Embryophyta</taxon>
        <taxon>Tracheophyta</taxon>
        <taxon>Spermatophyta</taxon>
        <taxon>Magnoliopsida</taxon>
        <taxon>Liliopsida</taxon>
        <taxon>Asparagales</taxon>
        <taxon>Orchidaceae</taxon>
        <taxon>Epidendroideae</taxon>
        <taxon>Malaxideae</taxon>
        <taxon>Dendrobiinae</taxon>
        <taxon>Dendrobium</taxon>
    </lineage>
</organism>
<accession>A0AAV7FKG9</accession>
<reference evidence="2 3" key="1">
    <citation type="journal article" date="2021" name="Hortic Res">
        <title>Chromosome-scale assembly of the Dendrobium chrysotoxum genome enhances the understanding of orchid evolution.</title>
        <authorList>
            <person name="Zhang Y."/>
            <person name="Zhang G.Q."/>
            <person name="Zhang D."/>
            <person name="Liu X.D."/>
            <person name="Xu X.Y."/>
            <person name="Sun W.H."/>
            <person name="Yu X."/>
            <person name="Zhu X."/>
            <person name="Wang Z.W."/>
            <person name="Zhao X."/>
            <person name="Zhong W.Y."/>
            <person name="Chen H."/>
            <person name="Yin W.L."/>
            <person name="Huang T."/>
            <person name="Niu S.C."/>
            <person name="Liu Z.J."/>
        </authorList>
    </citation>
    <scope>NUCLEOTIDE SEQUENCE [LARGE SCALE GENOMIC DNA]</scope>
    <source>
        <strain evidence="2">Lindl</strain>
    </source>
</reference>
<dbReference type="EMBL" id="JAGFBR010000018">
    <property type="protein sequence ID" value="KAH0449610.1"/>
    <property type="molecule type" value="Genomic_DNA"/>
</dbReference>
<comment type="caution">
    <text evidence="2">The sequence shown here is derived from an EMBL/GenBank/DDBJ whole genome shotgun (WGS) entry which is preliminary data.</text>
</comment>
<sequence>MWRSWRKNRKQCSRSHFNRESGDTNETISQNIRTASASFAENDPVAICGICARFVQVWRLEQWSTIIYYN</sequence>
<keyword evidence="3" id="KW-1185">Reference proteome</keyword>
<feature type="region of interest" description="Disordered" evidence="1">
    <location>
        <begin position="1"/>
        <end position="25"/>
    </location>
</feature>
<evidence type="ECO:0000256" key="1">
    <source>
        <dbReference type="SAM" id="MobiDB-lite"/>
    </source>
</evidence>
<evidence type="ECO:0000313" key="3">
    <source>
        <dbReference type="Proteomes" id="UP000775213"/>
    </source>
</evidence>
<feature type="compositionally biased region" description="Basic residues" evidence="1">
    <location>
        <begin position="1"/>
        <end position="13"/>
    </location>
</feature>
<dbReference type="AlphaFoldDB" id="A0AAV7FKG9"/>
<proteinExistence type="predicted"/>
<evidence type="ECO:0000313" key="2">
    <source>
        <dbReference type="EMBL" id="KAH0449610.1"/>
    </source>
</evidence>
<dbReference type="Proteomes" id="UP000775213">
    <property type="component" value="Unassembled WGS sequence"/>
</dbReference>